<name>A0A9W7GN88_9STRA</name>
<evidence type="ECO:0000313" key="2">
    <source>
        <dbReference type="EMBL" id="GMI47528.1"/>
    </source>
</evidence>
<sequence length="185" mass="19390">MRFTDLTALTTLLAATTVTAAPCSETCSTEFVSKCVSFQSQGYQVCRDQIDTSPMPAPLSNAGCVKGCEDTDAMAATKNDDGDDTSCTLGAETFVANEEGSPSTLCSEQVCSLWSDRGTAACKILVDVPTTCAGKSNCPIIFFFHGAGGKNTMWAPKVGPDIHDGVNSFIGIYPQGVDSQWNTGS</sequence>
<organism evidence="2 3">
    <name type="scientific">Triparma columacea</name>
    <dbReference type="NCBI Taxonomy" id="722753"/>
    <lineage>
        <taxon>Eukaryota</taxon>
        <taxon>Sar</taxon>
        <taxon>Stramenopiles</taxon>
        <taxon>Ochrophyta</taxon>
        <taxon>Bolidophyceae</taxon>
        <taxon>Parmales</taxon>
        <taxon>Triparmaceae</taxon>
        <taxon>Triparma</taxon>
    </lineage>
</organism>
<keyword evidence="1" id="KW-0732">Signal</keyword>
<comment type="caution">
    <text evidence="2">The sequence shown here is derived from an EMBL/GenBank/DDBJ whole genome shotgun (WGS) entry which is preliminary data.</text>
</comment>
<gene>
    <name evidence="2" type="ORF">TrCOL_g13170</name>
</gene>
<accession>A0A9W7GN88</accession>
<feature type="chain" id="PRO_5040920596" description="Feruloyl esterase" evidence="1">
    <location>
        <begin position="21"/>
        <end position="185"/>
    </location>
</feature>
<evidence type="ECO:0000256" key="1">
    <source>
        <dbReference type="SAM" id="SignalP"/>
    </source>
</evidence>
<reference evidence="3" key="1">
    <citation type="journal article" date="2023" name="Commun. Biol.">
        <title>Genome analysis of Parmales, the sister group of diatoms, reveals the evolutionary specialization of diatoms from phago-mixotrophs to photoautotrophs.</title>
        <authorList>
            <person name="Ban H."/>
            <person name="Sato S."/>
            <person name="Yoshikawa S."/>
            <person name="Yamada K."/>
            <person name="Nakamura Y."/>
            <person name="Ichinomiya M."/>
            <person name="Sato N."/>
            <person name="Blanc-Mathieu R."/>
            <person name="Endo H."/>
            <person name="Kuwata A."/>
            <person name="Ogata H."/>
        </authorList>
    </citation>
    <scope>NUCLEOTIDE SEQUENCE [LARGE SCALE GENOMIC DNA]</scope>
</reference>
<dbReference type="OrthoDB" id="424610at2759"/>
<feature type="signal peptide" evidence="1">
    <location>
        <begin position="1"/>
        <end position="20"/>
    </location>
</feature>
<feature type="non-terminal residue" evidence="2">
    <location>
        <position position="185"/>
    </location>
</feature>
<evidence type="ECO:0008006" key="4">
    <source>
        <dbReference type="Google" id="ProtNLM"/>
    </source>
</evidence>
<keyword evidence="3" id="KW-1185">Reference proteome</keyword>
<dbReference type="AlphaFoldDB" id="A0A9W7GN88"/>
<evidence type="ECO:0000313" key="3">
    <source>
        <dbReference type="Proteomes" id="UP001165065"/>
    </source>
</evidence>
<dbReference type="EMBL" id="BRYA01000348">
    <property type="protein sequence ID" value="GMI47528.1"/>
    <property type="molecule type" value="Genomic_DNA"/>
</dbReference>
<proteinExistence type="predicted"/>
<dbReference type="Proteomes" id="UP001165065">
    <property type="component" value="Unassembled WGS sequence"/>
</dbReference>
<protein>
    <recommendedName>
        <fullName evidence="4">Feruloyl esterase</fullName>
    </recommendedName>
</protein>